<evidence type="ECO:0000313" key="14">
    <source>
        <dbReference type="EMBL" id="MXQ86872.1"/>
    </source>
</evidence>
<dbReference type="GO" id="GO:0006911">
    <property type="term" value="P:phagocytosis, engulfment"/>
    <property type="evidence" value="ECO:0007669"/>
    <property type="project" value="TreeGrafter"/>
</dbReference>
<keyword evidence="7" id="KW-1015">Disulfide bond</keyword>
<evidence type="ECO:0000256" key="10">
    <source>
        <dbReference type="ARBA" id="ARBA00038203"/>
    </source>
</evidence>
<sequence length="659" mass="74636">MQLLAIKGMLQRFVDALFQTIFSMHWGSTLLLAIEYMFDFLDEQADWHQMHDTDTHHTWKKNCLLLCSCLNMIKNRQFLFNIYKNSSTHACLSTYNDNDHHHYYYNDNYHHYSNNHHHYSKNNPHYKKDNYHHYSKNSHYKKDNHYYYPNNDYHYYNNHHYYPQNNTHHNSNNHHHHYSNHNGHHCSNNHHHCWANNNQHHYSNHDSHHCSSDSEVLYFFSSNASTHKGPPARIFLPGEQGGATTGCASERYWDLELLVMSANSIMHPWVAILGLLLLPDGVTSYHRVTGVAGQSVTLPCYYNGEVTSMCWGQGACPWLNCGTNIIWTDGYRVTYRRDGRYQLNGNIRGRDVSLTINNAATSDSGLYCCRIEVRGWFNDIKTTLELRINPAMTTTIPTTTTTTPKTTTMTPTTTAITSTTPKTTKTTRKTTITTTSTMTTTISRTTATTRKTTPTTTPTTTTTTTPTTMVTTAPTTTTTAVPTTINTATPTMTVTTAPVTVRSSTSTLPMPAPTEDLQPASLSSPTQTAESQPTTLYETNITSSPWHSCSTADGNGTVTQSPDPHWHNNQTVAVLAKETWMSTNKGVYIGILVTILALLVMFVVFLVRRNSESCTDFAHIKDIFARVARRSYYESHIGALKNAAPKPIQEEDNVYITED</sequence>
<comment type="caution">
    <text evidence="14">The sequence shown here is derived from an EMBL/GenBank/DDBJ whole genome shotgun (WGS) entry which is preliminary data.</text>
</comment>
<dbReference type="PANTHER" id="PTHR47009:SF1">
    <property type="entry name" value="HEPATITIS A VIRUS CELLULAR RECEPTOR 1"/>
    <property type="match status" value="1"/>
</dbReference>
<evidence type="ECO:0000256" key="1">
    <source>
        <dbReference type="ARBA" id="ARBA00004251"/>
    </source>
</evidence>
<keyword evidence="6 12" id="KW-0472">Membrane</keyword>
<dbReference type="InterPro" id="IPR052331">
    <property type="entry name" value="TIM_domain-containing_protein"/>
</dbReference>
<dbReference type="Gene3D" id="2.60.40.10">
    <property type="entry name" value="Immunoglobulins"/>
    <property type="match status" value="1"/>
</dbReference>
<keyword evidence="15" id="KW-1185">Reference proteome</keyword>
<keyword evidence="3 12" id="KW-0812">Transmembrane</keyword>
<evidence type="ECO:0000256" key="8">
    <source>
        <dbReference type="ARBA" id="ARBA00023180"/>
    </source>
</evidence>
<feature type="region of interest" description="Disordered" evidence="11">
    <location>
        <begin position="395"/>
        <end position="470"/>
    </location>
</feature>
<name>A0A6B0RC47_9CETA</name>
<dbReference type="Gene3D" id="1.10.506.10">
    <property type="entry name" value="GTPase Activation - p120gap, domain 1"/>
    <property type="match status" value="1"/>
</dbReference>
<comment type="subcellular location">
    <subcellularLocation>
        <location evidence="1">Cell membrane</location>
        <topology evidence="1">Single-pass type I membrane protein</topology>
    </subcellularLocation>
</comment>
<keyword evidence="8" id="KW-0325">Glycoprotein</keyword>
<dbReference type="AlphaFoldDB" id="A0A6B0RC47"/>
<evidence type="ECO:0000256" key="12">
    <source>
        <dbReference type="SAM" id="Phobius"/>
    </source>
</evidence>
<dbReference type="Pfam" id="PF07686">
    <property type="entry name" value="V-set"/>
    <property type="match status" value="1"/>
</dbReference>
<dbReference type="GO" id="GO:0001618">
    <property type="term" value="F:virus receptor activity"/>
    <property type="evidence" value="ECO:0007669"/>
    <property type="project" value="TreeGrafter"/>
</dbReference>
<evidence type="ECO:0000256" key="4">
    <source>
        <dbReference type="ARBA" id="ARBA00022729"/>
    </source>
</evidence>
<keyword evidence="4" id="KW-0732">Signal</keyword>
<dbReference type="InterPro" id="IPR013783">
    <property type="entry name" value="Ig-like_fold"/>
</dbReference>
<dbReference type="SMART" id="SM00409">
    <property type="entry name" value="IG"/>
    <property type="match status" value="1"/>
</dbReference>
<feature type="region of interest" description="Disordered" evidence="11">
    <location>
        <begin position="503"/>
        <end position="533"/>
    </location>
</feature>
<evidence type="ECO:0000256" key="2">
    <source>
        <dbReference type="ARBA" id="ARBA00022475"/>
    </source>
</evidence>
<keyword evidence="5 12" id="KW-1133">Transmembrane helix</keyword>
<dbReference type="InterPro" id="IPR007110">
    <property type="entry name" value="Ig-like_dom"/>
</dbReference>
<dbReference type="InterPro" id="IPR036179">
    <property type="entry name" value="Ig-like_dom_sf"/>
</dbReference>
<keyword evidence="9" id="KW-0393">Immunoglobulin domain</keyword>
<protein>
    <recommendedName>
        <fullName evidence="13">Ig-like domain-containing protein</fullName>
    </recommendedName>
</protein>
<dbReference type="GO" id="GO:0001786">
    <property type="term" value="F:phosphatidylserine binding"/>
    <property type="evidence" value="ECO:0007669"/>
    <property type="project" value="TreeGrafter"/>
</dbReference>
<proteinExistence type="inferred from homology"/>
<evidence type="ECO:0000256" key="6">
    <source>
        <dbReference type="ARBA" id="ARBA00023136"/>
    </source>
</evidence>
<dbReference type="Proteomes" id="UP000322234">
    <property type="component" value="Unassembled WGS sequence"/>
</dbReference>
<comment type="similarity">
    <text evidence="10">Belongs to the immunoglobulin superfamily. TIM family.</text>
</comment>
<dbReference type="GO" id="GO:0005886">
    <property type="term" value="C:plasma membrane"/>
    <property type="evidence" value="ECO:0007669"/>
    <property type="project" value="UniProtKB-SubCell"/>
</dbReference>
<dbReference type="InterPro" id="IPR013548">
    <property type="entry name" value="Plexin_cytoplasmic_RasGAP_dom"/>
</dbReference>
<feature type="compositionally biased region" description="Polar residues" evidence="11">
    <location>
        <begin position="520"/>
        <end position="533"/>
    </location>
</feature>
<evidence type="ECO:0000256" key="3">
    <source>
        <dbReference type="ARBA" id="ARBA00022692"/>
    </source>
</evidence>
<dbReference type="GO" id="GO:0017154">
    <property type="term" value="F:semaphorin receptor activity"/>
    <property type="evidence" value="ECO:0007669"/>
    <property type="project" value="InterPro"/>
</dbReference>
<evidence type="ECO:0000313" key="15">
    <source>
        <dbReference type="Proteomes" id="UP000322234"/>
    </source>
</evidence>
<dbReference type="SUPFAM" id="SSF48726">
    <property type="entry name" value="Immunoglobulin"/>
    <property type="match status" value="1"/>
</dbReference>
<dbReference type="GO" id="GO:0009986">
    <property type="term" value="C:cell surface"/>
    <property type="evidence" value="ECO:0007669"/>
    <property type="project" value="TreeGrafter"/>
</dbReference>
<organism evidence="14 15">
    <name type="scientific">Bos mutus</name>
    <name type="common">wild yak</name>
    <dbReference type="NCBI Taxonomy" id="72004"/>
    <lineage>
        <taxon>Eukaryota</taxon>
        <taxon>Metazoa</taxon>
        <taxon>Chordata</taxon>
        <taxon>Craniata</taxon>
        <taxon>Vertebrata</taxon>
        <taxon>Euteleostomi</taxon>
        <taxon>Mammalia</taxon>
        <taxon>Eutheria</taxon>
        <taxon>Laurasiatheria</taxon>
        <taxon>Artiodactyla</taxon>
        <taxon>Ruminantia</taxon>
        <taxon>Pecora</taxon>
        <taxon>Bovidae</taxon>
        <taxon>Bovinae</taxon>
        <taxon>Bos</taxon>
    </lineage>
</organism>
<dbReference type="Pfam" id="PF08337">
    <property type="entry name" value="Plexin_cytopl"/>
    <property type="match status" value="1"/>
</dbReference>
<evidence type="ECO:0000259" key="13">
    <source>
        <dbReference type="PROSITE" id="PS50835"/>
    </source>
</evidence>
<feature type="transmembrane region" description="Helical" evidence="12">
    <location>
        <begin position="587"/>
        <end position="607"/>
    </location>
</feature>
<dbReference type="PROSITE" id="PS50835">
    <property type="entry name" value="IG_LIKE"/>
    <property type="match status" value="1"/>
</dbReference>
<dbReference type="GO" id="GO:0033005">
    <property type="term" value="P:positive regulation of mast cell activation"/>
    <property type="evidence" value="ECO:0007669"/>
    <property type="project" value="TreeGrafter"/>
</dbReference>
<dbReference type="InterPro" id="IPR008936">
    <property type="entry name" value="Rho_GTPase_activation_prot"/>
</dbReference>
<gene>
    <name evidence="14" type="ORF">E5288_WYG019316</name>
</gene>
<evidence type="ECO:0000256" key="5">
    <source>
        <dbReference type="ARBA" id="ARBA00022989"/>
    </source>
</evidence>
<evidence type="ECO:0000256" key="11">
    <source>
        <dbReference type="SAM" id="MobiDB-lite"/>
    </source>
</evidence>
<dbReference type="InterPro" id="IPR013106">
    <property type="entry name" value="Ig_V-set"/>
</dbReference>
<feature type="domain" description="Ig-like" evidence="13">
    <location>
        <begin position="279"/>
        <end position="389"/>
    </location>
</feature>
<dbReference type="InterPro" id="IPR003599">
    <property type="entry name" value="Ig_sub"/>
</dbReference>
<dbReference type="PANTHER" id="PTHR47009">
    <property type="entry name" value="HEPATITIS A VIRUS CELLULAR RECEPTOR 1 HOMOLOG"/>
    <property type="match status" value="1"/>
</dbReference>
<reference evidence="14" key="1">
    <citation type="submission" date="2019-10" db="EMBL/GenBank/DDBJ databases">
        <title>The sequence and de novo assembly of the wild yak genome.</title>
        <authorList>
            <person name="Liu Y."/>
        </authorList>
    </citation>
    <scope>NUCLEOTIDE SEQUENCE [LARGE SCALE GENOMIC DNA]</scope>
    <source>
        <strain evidence="14">WY2019</strain>
    </source>
</reference>
<evidence type="ECO:0000256" key="9">
    <source>
        <dbReference type="ARBA" id="ARBA00023319"/>
    </source>
</evidence>
<dbReference type="FunFam" id="2.60.40.10:FF:000774">
    <property type="entry name" value="Hepatitis A virus cellular receptor 1"/>
    <property type="match status" value="1"/>
</dbReference>
<keyword evidence="2" id="KW-1003">Cell membrane</keyword>
<dbReference type="EMBL" id="VBQZ03000035">
    <property type="protein sequence ID" value="MXQ86872.1"/>
    <property type="molecule type" value="Genomic_DNA"/>
</dbReference>
<evidence type="ECO:0000256" key="7">
    <source>
        <dbReference type="ARBA" id="ARBA00023157"/>
    </source>
</evidence>
<accession>A0A6B0RC47</accession>